<accession>A0A1H6E4D6</accession>
<reference evidence="4 5" key="1">
    <citation type="submission" date="2016-10" db="EMBL/GenBank/DDBJ databases">
        <authorList>
            <person name="de Groot N.N."/>
        </authorList>
    </citation>
    <scope>NUCLEOTIDE SEQUENCE [LARGE SCALE GENOMIC DNA]</scope>
    <source>
        <strain evidence="4 5">CGMCC 4.2023</strain>
    </source>
</reference>
<organism evidence="4 5">
    <name type="scientific">Actinacidiphila yanglinensis</name>
    <dbReference type="NCBI Taxonomy" id="310779"/>
    <lineage>
        <taxon>Bacteria</taxon>
        <taxon>Bacillati</taxon>
        <taxon>Actinomycetota</taxon>
        <taxon>Actinomycetes</taxon>
        <taxon>Kitasatosporales</taxon>
        <taxon>Streptomycetaceae</taxon>
        <taxon>Actinacidiphila</taxon>
    </lineage>
</organism>
<dbReference type="InterPro" id="IPR036271">
    <property type="entry name" value="Tet_transcr_reg_TetR-rel_C_sf"/>
</dbReference>
<dbReference type="AlphaFoldDB" id="A0A1H6E4D6"/>
<dbReference type="GO" id="GO:0003700">
    <property type="term" value="F:DNA-binding transcription factor activity"/>
    <property type="evidence" value="ECO:0007669"/>
    <property type="project" value="TreeGrafter"/>
</dbReference>
<feature type="DNA-binding region" description="H-T-H motif" evidence="2">
    <location>
        <begin position="35"/>
        <end position="54"/>
    </location>
</feature>
<dbReference type="GO" id="GO:0000976">
    <property type="term" value="F:transcription cis-regulatory region binding"/>
    <property type="evidence" value="ECO:0007669"/>
    <property type="project" value="TreeGrafter"/>
</dbReference>
<name>A0A1H6E4D6_9ACTN</name>
<dbReference type="SUPFAM" id="SSF48498">
    <property type="entry name" value="Tetracyclin repressor-like, C-terminal domain"/>
    <property type="match status" value="1"/>
</dbReference>
<evidence type="ECO:0000256" key="2">
    <source>
        <dbReference type="PROSITE-ProRule" id="PRU00335"/>
    </source>
</evidence>
<dbReference type="SUPFAM" id="SSF46689">
    <property type="entry name" value="Homeodomain-like"/>
    <property type="match status" value="1"/>
</dbReference>
<feature type="domain" description="HTH tetR-type" evidence="3">
    <location>
        <begin position="12"/>
        <end position="72"/>
    </location>
</feature>
<dbReference type="EMBL" id="FNVU01000025">
    <property type="protein sequence ID" value="SEG92139.1"/>
    <property type="molecule type" value="Genomic_DNA"/>
</dbReference>
<dbReference type="InterPro" id="IPR009057">
    <property type="entry name" value="Homeodomain-like_sf"/>
</dbReference>
<dbReference type="PROSITE" id="PS50977">
    <property type="entry name" value="HTH_TETR_2"/>
    <property type="match status" value="1"/>
</dbReference>
<dbReference type="OrthoDB" id="3784817at2"/>
<keyword evidence="5" id="KW-1185">Reference proteome</keyword>
<gene>
    <name evidence="4" type="ORF">SAMN05216223_12563</name>
</gene>
<dbReference type="Pfam" id="PF00440">
    <property type="entry name" value="TetR_N"/>
    <property type="match status" value="1"/>
</dbReference>
<keyword evidence="1 2" id="KW-0238">DNA-binding</keyword>
<proteinExistence type="predicted"/>
<protein>
    <submittedName>
        <fullName evidence="4">Transcriptional regulator, TetR family</fullName>
    </submittedName>
</protein>
<dbReference type="PANTHER" id="PTHR30055:SF220">
    <property type="entry name" value="TETR-FAMILY REGULATORY PROTEIN"/>
    <property type="match status" value="1"/>
</dbReference>
<dbReference type="InterPro" id="IPR001647">
    <property type="entry name" value="HTH_TetR"/>
</dbReference>
<dbReference type="PANTHER" id="PTHR30055">
    <property type="entry name" value="HTH-TYPE TRANSCRIPTIONAL REGULATOR RUTR"/>
    <property type="match status" value="1"/>
</dbReference>
<dbReference type="RefSeq" id="WP_103890259.1">
    <property type="nucleotide sequence ID" value="NZ_FNVU01000025.1"/>
</dbReference>
<evidence type="ECO:0000259" key="3">
    <source>
        <dbReference type="PROSITE" id="PS50977"/>
    </source>
</evidence>
<dbReference type="PRINTS" id="PR00455">
    <property type="entry name" value="HTHTETR"/>
</dbReference>
<evidence type="ECO:0000313" key="5">
    <source>
        <dbReference type="Proteomes" id="UP000236754"/>
    </source>
</evidence>
<dbReference type="Gene3D" id="1.10.357.10">
    <property type="entry name" value="Tetracycline Repressor, domain 2"/>
    <property type="match status" value="1"/>
</dbReference>
<evidence type="ECO:0000256" key="1">
    <source>
        <dbReference type="ARBA" id="ARBA00023125"/>
    </source>
</evidence>
<dbReference type="Proteomes" id="UP000236754">
    <property type="component" value="Unassembled WGS sequence"/>
</dbReference>
<dbReference type="InterPro" id="IPR050109">
    <property type="entry name" value="HTH-type_TetR-like_transc_reg"/>
</dbReference>
<evidence type="ECO:0000313" key="4">
    <source>
        <dbReference type="EMBL" id="SEG92139.1"/>
    </source>
</evidence>
<sequence>MTRETAPEQTGPTLRQKIVLAAAELLEEAGLEAVSTRAVAARAGVPTPSIFRIFGDKDGLLEEVAEHGFGRYLAAKAELLTGDDPVRVLREVWDLHIRFGVEHPAYYTLVYGQVRPGHMPQAGRRAVADLRGALVRVAAAGRLRMSVDLATEVMHSAGVGTILALTALPEDARDLRTADTVREMVVDTLTLPPPPDGAAAPGITVASSATTLAAALGRDGTSALTPGELTLLTEWLDRLADPTTTAG</sequence>